<protein>
    <submittedName>
        <fullName evidence="9">Guanylate-binding protein 1-like</fullName>
    </submittedName>
</protein>
<dbReference type="GO" id="GO:0005525">
    <property type="term" value="F:GTP binding"/>
    <property type="evidence" value="ECO:0007669"/>
    <property type="project" value="UniProtKB-KW"/>
</dbReference>
<evidence type="ECO:0000313" key="10">
    <source>
        <dbReference type="Proteomes" id="UP000594220"/>
    </source>
</evidence>
<dbReference type="Gene3D" id="1.20.1000.10">
    <property type="entry name" value="Guanylate-binding protein, C-terminal domain"/>
    <property type="match status" value="1"/>
</dbReference>
<dbReference type="InterPro" id="IPR015894">
    <property type="entry name" value="Guanylate-bd_N"/>
</dbReference>
<dbReference type="Gene3D" id="3.40.50.300">
    <property type="entry name" value="P-loop containing nucleotide triphosphate hydrolases"/>
    <property type="match status" value="2"/>
</dbReference>
<dbReference type="CDD" id="cd01851">
    <property type="entry name" value="GBP"/>
    <property type="match status" value="1"/>
</dbReference>
<dbReference type="GO" id="GO:0045087">
    <property type="term" value="P:innate immune response"/>
    <property type="evidence" value="ECO:0007669"/>
    <property type="project" value="UniProtKB-KW"/>
</dbReference>
<evidence type="ECO:0000256" key="7">
    <source>
        <dbReference type="SAM" id="Coils"/>
    </source>
</evidence>
<dbReference type="InterPro" id="IPR003191">
    <property type="entry name" value="Guanylate-bd/ATL_C"/>
</dbReference>
<keyword evidence="10" id="KW-1185">Reference proteome</keyword>
<dbReference type="AlphaFoldDB" id="A0A7M4F3K6"/>
<dbReference type="InterPro" id="IPR037684">
    <property type="entry name" value="GBP_C"/>
</dbReference>
<evidence type="ECO:0000256" key="3">
    <source>
        <dbReference type="ARBA" id="ARBA00022801"/>
    </source>
</evidence>
<evidence type="ECO:0000256" key="1">
    <source>
        <dbReference type="ARBA" id="ARBA00022588"/>
    </source>
</evidence>
<evidence type="ECO:0000313" key="9">
    <source>
        <dbReference type="Ensembl" id="ENSCPRP00005017509.1"/>
    </source>
</evidence>
<keyword evidence="2" id="KW-0547">Nucleotide-binding</keyword>
<keyword evidence="5" id="KW-0342">GTP-binding</keyword>
<feature type="domain" description="GB1/RHD3-type G" evidence="8">
    <location>
        <begin position="46"/>
        <end position="190"/>
    </location>
</feature>
<keyword evidence="3" id="KW-0378">Hydrolase</keyword>
<feature type="domain" description="GB1/RHD3-type G" evidence="8">
    <location>
        <begin position="417"/>
        <end position="660"/>
    </location>
</feature>
<dbReference type="Pfam" id="PF02263">
    <property type="entry name" value="GBP"/>
    <property type="match status" value="2"/>
</dbReference>
<reference evidence="9" key="2">
    <citation type="submission" date="2025-09" db="UniProtKB">
        <authorList>
            <consortium name="Ensembl"/>
        </authorList>
    </citation>
    <scope>IDENTIFICATION</scope>
</reference>
<name>A0A7M4F3K6_CROPO</name>
<feature type="coiled-coil region" evidence="7">
    <location>
        <begin position="864"/>
        <end position="964"/>
    </location>
</feature>
<dbReference type="PROSITE" id="PS51715">
    <property type="entry name" value="G_GB1_RHD3"/>
    <property type="match status" value="2"/>
</dbReference>
<dbReference type="SUPFAM" id="SSF52540">
    <property type="entry name" value="P-loop containing nucleoside triphosphate hydrolases"/>
    <property type="match status" value="2"/>
</dbReference>
<sequence>MPRGPRFLPPAEAPAPMEPVCLVERVPTSGMLRVNPSALRQLRMLAQPLHVLAVFGPRRTGKSFLLDQLAGAAAGSGPQRGIWMRCLSHPTRAQHSLVLLDTEGFPDHEQDDKDAFSRLFVLNVLLSSVFVYNSCGDGDPQAQLERLTYVRELPRRVRVLPECCEPWDSGVLLSTVLPAFVWCLRDVAPDPQLDWELEEEQHNLDSTVSAAPGADHSLTRCIQSTFSCRKLFRFCPPGLDGEWGTLPAPLGPLHPTFQRQLEHFQQYVLSCEPKGTLGKHLVDGTFLAGMLERIVELLGRDEAILLQEVCKELLEATIPHEVEGCRTPSPSGPVLESRGAASATQLLRPDPKVEAVVILQASAASDRGGTGGASAQVSLWDPAQATSATGPICLVENVPSHGLKVNREALVQLQARSQPVVVVAIAGLYRTGKSYLMNRLAGKKTGFSLGSTIQSHTKGIWMWCVPHPRRPSHTLVLLDTEGLGDVEKGNTKNDTWIFTLAVLLSSTLVYNSLGIIDQGAMDRLHYVTELTEHIQAKAAPGAGLAATGDGADFVRFFPAFVWAVRDFTLQLRLDGRDITADEYLEHTLRLKPGDDQCAQAYNLPRQCLRHFFPTRKCFVFEQPARGQDLHQLEELHDDQLNLGFREQVARFCAHIWATAQAKALPGGHIVTGKLLGDLVVTYVDAIRSGVVPCLENAVLALAQVENSAAVEEAMARYQTVRVPWSVLPTETLQELLALHAQAEHDALEVFMARAFKDEDHLFQRSLKEQLDVELSKLCAANEQASHDRCQAALLELSGDLEAHISSGTYAVPGGYQRYLDERQRVVDQYQQVSCKGLMAMSALQEFLLSQDAVADTIRQADQSLSEHDRELAGQRARAEAAEHEAAVQRMAHKAAEQRQQEAKRSHAEHVQQLEARLETERQQLLAEYQRALDHKLKEQEALLREGFRKESARVGEELRRLREESSAISQPSWISAALTLLGDVASLVLPCFMGKVVGLGTRLLGRFL</sequence>
<dbReference type="InterPro" id="IPR030386">
    <property type="entry name" value="G_GB1_RHD3_dom"/>
</dbReference>
<evidence type="ECO:0000256" key="5">
    <source>
        <dbReference type="ARBA" id="ARBA00023134"/>
    </source>
</evidence>
<dbReference type="GeneTree" id="ENSGT00940000156840"/>
<accession>A0A7M4F3K6</accession>
<proteinExistence type="inferred from homology"/>
<evidence type="ECO:0000256" key="4">
    <source>
        <dbReference type="ARBA" id="ARBA00022859"/>
    </source>
</evidence>
<dbReference type="SUPFAM" id="SSF48340">
    <property type="entry name" value="Interferon-induced guanylate-binding protein 1 (GBP1), C-terminal domain"/>
    <property type="match status" value="1"/>
</dbReference>
<dbReference type="GO" id="GO:0003924">
    <property type="term" value="F:GTPase activity"/>
    <property type="evidence" value="ECO:0007669"/>
    <property type="project" value="InterPro"/>
</dbReference>
<dbReference type="Pfam" id="PF02841">
    <property type="entry name" value="GBP_C"/>
    <property type="match status" value="1"/>
</dbReference>
<dbReference type="FunFam" id="1.20.1000.10:FF:000001">
    <property type="entry name" value="Guanylate binding protein 1"/>
    <property type="match status" value="1"/>
</dbReference>
<keyword evidence="1" id="KW-0399">Innate immunity</keyword>
<evidence type="ECO:0000259" key="8">
    <source>
        <dbReference type="PROSITE" id="PS51715"/>
    </source>
</evidence>
<dbReference type="InterPro" id="IPR036543">
    <property type="entry name" value="Guanylate-bd_C_sf"/>
</dbReference>
<comment type="similarity">
    <text evidence="6">Belongs to the TRAFAC class dynamin-like GTPase superfamily. GB1/RHD3 GTPase family.</text>
</comment>
<dbReference type="PANTHER" id="PTHR10751">
    <property type="entry name" value="GUANYLATE BINDING PROTEIN"/>
    <property type="match status" value="1"/>
</dbReference>
<dbReference type="Proteomes" id="UP000594220">
    <property type="component" value="Unplaced"/>
</dbReference>
<organism evidence="9 10">
    <name type="scientific">Crocodylus porosus</name>
    <name type="common">Saltwater crocodile</name>
    <name type="synonym">Estuarine crocodile</name>
    <dbReference type="NCBI Taxonomy" id="8502"/>
    <lineage>
        <taxon>Eukaryota</taxon>
        <taxon>Metazoa</taxon>
        <taxon>Chordata</taxon>
        <taxon>Craniata</taxon>
        <taxon>Vertebrata</taxon>
        <taxon>Euteleostomi</taxon>
        <taxon>Archelosauria</taxon>
        <taxon>Archosauria</taxon>
        <taxon>Crocodylia</taxon>
        <taxon>Longirostres</taxon>
        <taxon>Crocodylidae</taxon>
        <taxon>Crocodylus</taxon>
    </lineage>
</organism>
<dbReference type="FunFam" id="3.40.50.300:FF:000422">
    <property type="entry name" value="Guanylate-binding protein 1"/>
    <property type="match status" value="1"/>
</dbReference>
<reference evidence="9" key="1">
    <citation type="submission" date="2025-08" db="UniProtKB">
        <authorList>
            <consortium name="Ensembl"/>
        </authorList>
    </citation>
    <scope>IDENTIFICATION</scope>
</reference>
<keyword evidence="4" id="KW-0391">Immunity</keyword>
<evidence type="ECO:0000256" key="2">
    <source>
        <dbReference type="ARBA" id="ARBA00022741"/>
    </source>
</evidence>
<evidence type="ECO:0000256" key="6">
    <source>
        <dbReference type="PROSITE-ProRule" id="PRU01052"/>
    </source>
</evidence>
<gene>
    <name evidence="9" type="primary">LOC109314194</name>
</gene>
<dbReference type="CDD" id="cd16269">
    <property type="entry name" value="GBP_C"/>
    <property type="match status" value="1"/>
</dbReference>
<dbReference type="InterPro" id="IPR027417">
    <property type="entry name" value="P-loop_NTPase"/>
</dbReference>
<keyword evidence="7" id="KW-0175">Coiled coil</keyword>
<dbReference type="Ensembl" id="ENSCPRT00005020506.1">
    <property type="protein sequence ID" value="ENSCPRP00005017509.1"/>
    <property type="gene ID" value="ENSCPRG00005012207.1"/>
</dbReference>